<evidence type="ECO:0000256" key="10">
    <source>
        <dbReference type="SAM" id="SignalP"/>
    </source>
</evidence>
<keyword evidence="10" id="KW-0732">Signal</keyword>
<dbReference type="InterPro" id="IPR012313">
    <property type="entry name" value="Znf_FCS"/>
</dbReference>
<feature type="compositionally biased region" description="Polar residues" evidence="9">
    <location>
        <begin position="92"/>
        <end position="101"/>
    </location>
</feature>
<dbReference type="SUPFAM" id="SSF47769">
    <property type="entry name" value="SAM/Pointed domain"/>
    <property type="match status" value="1"/>
</dbReference>
<feature type="compositionally biased region" description="Polar residues" evidence="9">
    <location>
        <begin position="669"/>
        <end position="687"/>
    </location>
</feature>
<dbReference type="Ensembl" id="ENSDCDT00010073895.1">
    <property type="protein sequence ID" value="ENSDCDP00010063090.1"/>
    <property type="gene ID" value="ENSDCDG00010034470.1"/>
</dbReference>
<dbReference type="InterPro" id="IPR001660">
    <property type="entry name" value="SAM"/>
</dbReference>
<dbReference type="GO" id="GO:0045892">
    <property type="term" value="P:negative regulation of DNA-templated transcription"/>
    <property type="evidence" value="ECO:0007669"/>
    <property type="project" value="TreeGrafter"/>
</dbReference>
<evidence type="ECO:0000256" key="9">
    <source>
        <dbReference type="SAM" id="MobiDB-lite"/>
    </source>
</evidence>
<dbReference type="InterPro" id="IPR038603">
    <property type="entry name" value="Znf_FCS_sf"/>
</dbReference>
<dbReference type="SMART" id="SM00454">
    <property type="entry name" value="SAM"/>
    <property type="match status" value="1"/>
</dbReference>
<feature type="region of interest" description="Disordered" evidence="9">
    <location>
        <begin position="148"/>
        <end position="244"/>
    </location>
</feature>
<evidence type="ECO:0000313" key="13">
    <source>
        <dbReference type="Ensembl" id="ENSDCDP00010063090.1"/>
    </source>
</evidence>
<accession>A0AAY4EZF0</accession>
<keyword evidence="4 8" id="KW-0863">Zinc-finger</keyword>
<dbReference type="GO" id="GO:0042393">
    <property type="term" value="F:histone binding"/>
    <property type="evidence" value="ECO:0007669"/>
    <property type="project" value="TreeGrafter"/>
</dbReference>
<feature type="compositionally biased region" description="Basic and acidic residues" evidence="9">
    <location>
        <begin position="65"/>
        <end position="83"/>
    </location>
</feature>
<dbReference type="PANTHER" id="PTHR12247">
    <property type="entry name" value="POLYCOMB GROUP PROTEIN"/>
    <property type="match status" value="1"/>
</dbReference>
<proteinExistence type="predicted"/>
<dbReference type="FunFam" id="1.10.150.50:FF:000011">
    <property type="entry name" value="Polyhomeotic-like protein 2 isoform 1"/>
    <property type="match status" value="1"/>
</dbReference>
<keyword evidence="3" id="KW-0479">Metal-binding</keyword>
<feature type="compositionally biased region" description="Basic and acidic residues" evidence="9">
    <location>
        <begin position="890"/>
        <end position="913"/>
    </location>
</feature>
<dbReference type="InterPro" id="IPR013761">
    <property type="entry name" value="SAM/pointed_sf"/>
</dbReference>
<feature type="region of interest" description="Disordered" evidence="9">
    <location>
        <begin position="516"/>
        <end position="579"/>
    </location>
</feature>
<reference evidence="13" key="3">
    <citation type="submission" date="2025-09" db="UniProtKB">
        <authorList>
            <consortium name="Ensembl"/>
        </authorList>
    </citation>
    <scope>IDENTIFICATION</scope>
</reference>
<dbReference type="Pfam" id="PF00536">
    <property type="entry name" value="SAM_1"/>
    <property type="match status" value="1"/>
</dbReference>
<sequence length="998" mass="107927">MPFFWFAPKCIIGHLFIWEVMEILLSGNSGQEKSGNFTSDLEWEPRHCFYMITVVAPFQLPATRHPEEMDREPQKPSESETKKSPPPAGTASLPSQANGNPGATPAHTAVTTFHTMPMTTERKIVQVIQQTTRQPRGPAAQLLHHMYTAQQKQQQQQQKHGSLQAAAQQQQQQRQSHLPSAQQASLFSDKTAASSPSSSTTDRVAVASSHQSPVTLTSSAVSTLTTTQSSSPGTASPRISPHALLQGKGTCTSQAQMLLRAQMLQSLTLRPPPPGTLTIPPNLPVKSTVLSKPQGSSQPRAPTFPLRLNPPPSAKGKEASKGGNGPNSPQAGSKTAPVRHLSVPPASFYNPVQSHALAKHKLSSTGNLKRSHSQISPQKQPSAPRLTPSSSPHATPKKSLLELQRCPATLTQQAQTSSPSPAPALAMDRPQHNASTLTLPLNPSCATERSLLATKQLLKIALSSPTVKHASNQSANAVSPPRDRIHHKTLASLFPHPAKSESPGKIVQKIPVQQNMQLSPSSSQVPSIPAASPKVTSPLPSPQRPCPPSPALPLGAPSSFQKLPDSPVTPHGQSSPTEQKFGVEMEANGVEKEKLQIDLKKITEGKHETVTISSTEDTAMDYTMRGSRSKEPVKTPSPLDPVQPTITNTLSAHTDHHSAAHSHAMDTSPAQSCVIQPSNGPTMSNGPPTVISPSLDKNLGQSPPSSFSSAVEEQHKAGTAKPVILTHLVEGFIIQEGLEPFPVSRSSLMVASVKESEEEGVNGHKGEELLSLVDSAGSQDNSSDSDAGDTVPDNEFEERQNDMLQCEFCRKKGHPRTFLRSRRFCSNSCAKRFSYAQRFRTLRHSGSQEGQQSPDQASETQCSPMGHWRIHQPQEGEEDAPSPMRTRLRRYTEQERKRELITRESSDGARRDAYSTSDPVSSPDQSSRPKPAGWSVDQVWEFISTLPGCQEIAESFRAQEIDGQALLLLTEDHLMSAMNIKLGPALKICARINSLKEP</sequence>
<name>A0AAY4EZF0_9TELE</name>
<feature type="chain" id="PRO_5044257983" description="Polyhomeotic-like protein 3" evidence="10">
    <location>
        <begin position="23"/>
        <end position="998"/>
    </location>
</feature>
<evidence type="ECO:0000256" key="6">
    <source>
        <dbReference type="ARBA" id="ARBA00023125"/>
    </source>
</evidence>
<feature type="compositionally biased region" description="Low complexity" evidence="9">
    <location>
        <begin position="212"/>
        <end position="234"/>
    </location>
</feature>
<dbReference type="GO" id="GO:0008270">
    <property type="term" value="F:zinc ion binding"/>
    <property type="evidence" value="ECO:0007669"/>
    <property type="project" value="UniProtKB-KW"/>
</dbReference>
<dbReference type="Gene3D" id="1.10.150.50">
    <property type="entry name" value="Transcription Factor, Ets-1"/>
    <property type="match status" value="1"/>
</dbReference>
<dbReference type="GeneTree" id="ENSGT00940000154964"/>
<reference evidence="13 14" key="1">
    <citation type="submission" date="2020-06" db="EMBL/GenBank/DDBJ databases">
        <authorList>
            <consortium name="Wellcome Sanger Institute Data Sharing"/>
        </authorList>
    </citation>
    <scope>NUCLEOTIDE SEQUENCE [LARGE SCALE GENOMIC DNA]</scope>
</reference>
<evidence type="ECO:0000256" key="7">
    <source>
        <dbReference type="ARBA" id="ARBA00023242"/>
    </source>
</evidence>
<feature type="compositionally biased region" description="Polar residues" evidence="9">
    <location>
        <begin position="288"/>
        <end position="300"/>
    </location>
</feature>
<gene>
    <name evidence="13" type="primary">si:ch211-230g15.5</name>
</gene>
<feature type="compositionally biased region" description="Polar residues" evidence="9">
    <location>
        <begin position="516"/>
        <end position="526"/>
    </location>
</feature>
<protein>
    <recommendedName>
        <fullName evidence="15">Polyhomeotic-like protein 3</fullName>
    </recommendedName>
</protein>
<dbReference type="GO" id="GO:0003677">
    <property type="term" value="F:DNA binding"/>
    <property type="evidence" value="ECO:0007669"/>
    <property type="project" value="UniProtKB-KW"/>
</dbReference>
<feature type="signal peptide" evidence="10">
    <location>
        <begin position="1"/>
        <end position="22"/>
    </location>
</feature>
<feature type="compositionally biased region" description="Polar residues" evidence="9">
    <location>
        <begin position="776"/>
        <end position="785"/>
    </location>
</feature>
<dbReference type="InterPro" id="IPR050548">
    <property type="entry name" value="PcG_chromatin_remod_factors"/>
</dbReference>
<evidence type="ECO:0000256" key="8">
    <source>
        <dbReference type="PROSITE-ProRule" id="PRU00367"/>
    </source>
</evidence>
<evidence type="ECO:0000313" key="14">
    <source>
        <dbReference type="Proteomes" id="UP000694580"/>
    </source>
</evidence>
<keyword evidence="5" id="KW-0862">Zinc</keyword>
<dbReference type="GO" id="GO:0035102">
    <property type="term" value="C:PRC1 complex"/>
    <property type="evidence" value="ECO:0007669"/>
    <property type="project" value="TreeGrafter"/>
</dbReference>
<feature type="compositionally biased region" description="Polar residues" evidence="9">
    <location>
        <begin position="699"/>
        <end position="711"/>
    </location>
</feature>
<dbReference type="PROSITE" id="PS51024">
    <property type="entry name" value="ZF_FCS"/>
    <property type="match status" value="1"/>
</dbReference>
<keyword evidence="7" id="KW-0539">Nucleus</keyword>
<feature type="domain" description="SAM" evidence="11">
    <location>
        <begin position="934"/>
        <end position="998"/>
    </location>
</feature>
<evidence type="ECO:0000256" key="5">
    <source>
        <dbReference type="ARBA" id="ARBA00022833"/>
    </source>
</evidence>
<feature type="region of interest" description="Disordered" evidence="9">
    <location>
        <begin position="843"/>
        <end position="933"/>
    </location>
</feature>
<evidence type="ECO:0000259" key="11">
    <source>
        <dbReference type="PROSITE" id="PS50105"/>
    </source>
</evidence>
<feature type="region of interest" description="Disordered" evidence="9">
    <location>
        <begin position="360"/>
        <end position="398"/>
    </location>
</feature>
<keyword evidence="2" id="KW-0217">Developmental protein</keyword>
<feature type="compositionally biased region" description="Polar residues" evidence="9">
    <location>
        <begin position="363"/>
        <end position="393"/>
    </location>
</feature>
<dbReference type="Gene3D" id="3.30.60.160">
    <property type="match status" value="1"/>
</dbReference>
<organism evidence="13 14">
    <name type="scientific">Denticeps clupeoides</name>
    <name type="common">denticle herring</name>
    <dbReference type="NCBI Taxonomy" id="299321"/>
    <lineage>
        <taxon>Eukaryota</taxon>
        <taxon>Metazoa</taxon>
        <taxon>Chordata</taxon>
        <taxon>Craniata</taxon>
        <taxon>Vertebrata</taxon>
        <taxon>Euteleostomi</taxon>
        <taxon>Actinopterygii</taxon>
        <taxon>Neopterygii</taxon>
        <taxon>Teleostei</taxon>
        <taxon>Clupei</taxon>
        <taxon>Clupeiformes</taxon>
        <taxon>Denticipitoidei</taxon>
        <taxon>Denticipitidae</taxon>
        <taxon>Denticeps</taxon>
    </lineage>
</organism>
<evidence type="ECO:0000259" key="12">
    <source>
        <dbReference type="PROSITE" id="PS51024"/>
    </source>
</evidence>
<dbReference type="CDD" id="cd09577">
    <property type="entry name" value="SAM_Ph1_2_3"/>
    <property type="match status" value="1"/>
</dbReference>
<feature type="compositionally biased region" description="Low complexity" evidence="9">
    <location>
        <begin position="191"/>
        <end position="201"/>
    </location>
</feature>
<feature type="compositionally biased region" description="Polar residues" evidence="9">
    <location>
        <begin position="409"/>
        <end position="419"/>
    </location>
</feature>
<feature type="compositionally biased region" description="Polar residues" evidence="9">
    <location>
        <begin position="914"/>
        <end position="928"/>
    </location>
</feature>
<comment type="subcellular location">
    <subcellularLocation>
        <location evidence="1">Nucleus</location>
    </subcellularLocation>
</comment>
<evidence type="ECO:0008006" key="15">
    <source>
        <dbReference type="Google" id="ProtNLM"/>
    </source>
</evidence>
<feature type="region of interest" description="Disordered" evidence="9">
    <location>
        <begin position="409"/>
        <end position="428"/>
    </location>
</feature>
<evidence type="ECO:0000256" key="1">
    <source>
        <dbReference type="ARBA" id="ARBA00004123"/>
    </source>
</evidence>
<feature type="region of interest" description="Disordered" evidence="9">
    <location>
        <begin position="269"/>
        <end position="347"/>
    </location>
</feature>
<evidence type="ECO:0000256" key="3">
    <source>
        <dbReference type="ARBA" id="ARBA00022723"/>
    </source>
</evidence>
<feature type="domain" description="FCS-type" evidence="12">
    <location>
        <begin position="797"/>
        <end position="831"/>
    </location>
</feature>
<dbReference type="PANTHER" id="PTHR12247:SF88">
    <property type="entry name" value="POLYHOMEOTIC-LIKE PROTEIN 3"/>
    <property type="match status" value="1"/>
</dbReference>
<dbReference type="GO" id="GO:0003682">
    <property type="term" value="F:chromatin binding"/>
    <property type="evidence" value="ECO:0007669"/>
    <property type="project" value="TreeGrafter"/>
</dbReference>
<feature type="compositionally biased region" description="Polar residues" evidence="9">
    <location>
        <begin position="844"/>
        <end position="863"/>
    </location>
</feature>
<feature type="compositionally biased region" description="Low complexity" evidence="9">
    <location>
        <begin position="150"/>
        <end position="183"/>
    </location>
</feature>
<evidence type="ECO:0000256" key="4">
    <source>
        <dbReference type="ARBA" id="ARBA00022771"/>
    </source>
</evidence>
<reference evidence="13" key="2">
    <citation type="submission" date="2025-08" db="UniProtKB">
        <authorList>
            <consortium name="Ensembl"/>
        </authorList>
    </citation>
    <scope>IDENTIFICATION</scope>
</reference>
<evidence type="ECO:0000256" key="2">
    <source>
        <dbReference type="ARBA" id="ARBA00022473"/>
    </source>
</evidence>
<feature type="region of interest" description="Disordered" evidence="9">
    <location>
        <begin position="775"/>
        <end position="794"/>
    </location>
</feature>
<dbReference type="PROSITE" id="PS50105">
    <property type="entry name" value="SAM_DOMAIN"/>
    <property type="match status" value="1"/>
</dbReference>
<keyword evidence="14" id="KW-1185">Reference proteome</keyword>
<keyword evidence="6" id="KW-0238">DNA-binding</keyword>
<feature type="compositionally biased region" description="Pro residues" evidence="9">
    <location>
        <begin position="539"/>
        <end position="551"/>
    </location>
</feature>
<feature type="region of interest" description="Disordered" evidence="9">
    <location>
        <begin position="654"/>
        <end position="714"/>
    </location>
</feature>
<dbReference type="Proteomes" id="UP000694580">
    <property type="component" value="Chromosome 2"/>
</dbReference>
<dbReference type="AlphaFoldDB" id="A0AAY4EZF0"/>
<feature type="region of interest" description="Disordered" evidence="9">
    <location>
        <begin position="65"/>
        <end position="108"/>
    </location>
</feature>